<keyword evidence="3" id="KW-1185">Reference proteome</keyword>
<dbReference type="CDD" id="cd01650">
    <property type="entry name" value="RT_nLTR_like"/>
    <property type="match status" value="1"/>
</dbReference>
<accession>A0A8C5A799</accession>
<dbReference type="InterPro" id="IPR000477">
    <property type="entry name" value="RT_dom"/>
</dbReference>
<dbReference type="Proteomes" id="UP000694546">
    <property type="component" value="Chromosome 12"/>
</dbReference>
<dbReference type="InterPro" id="IPR043502">
    <property type="entry name" value="DNA/RNA_pol_sf"/>
</dbReference>
<dbReference type="AlphaFoldDB" id="A0A8C5A799"/>
<reference evidence="2" key="2">
    <citation type="submission" date="2025-09" db="UniProtKB">
        <authorList>
            <consortium name="Ensembl"/>
        </authorList>
    </citation>
    <scope>IDENTIFICATION</scope>
</reference>
<dbReference type="GeneTree" id="ENSGT01060000248530"/>
<evidence type="ECO:0000259" key="1">
    <source>
        <dbReference type="PROSITE" id="PS50878"/>
    </source>
</evidence>
<sequence>MQRINIKYIKNKLINIIRTSKKEYYKKILNDNKNNIKGIWNILNSIIRNSPRQISYPKYFIDKDNANYNMDDVANSFNQFFVNVGPELAEKIPDPGTSGEDYSTLLEGNPYSMFLKAVEEKEILDIVTKFKNKKSTDLNDLDMTLVKKVIEGISKPLTFICNLSFQTGKFPNKMKTAKVIPLYKTGNKHHFTNYRPVSLLPQFSKILEKIFNNRLDTFLEKHKLINGSQYGFRTNRSTSLAVIESVEEITNAIEQKKYAVGVFIDIRKAFDTINHDILFDKLERYGIRGIVLDWVKSYLSKRQQFVKLGNCSSTCLDIACGVPQGSVLGPKLFIWYINDICNVSNVLRLVLFADDTNIFCSGENLKQLEKIITKEMSKIKTWFDTNKLSLNLSKTKLMLFGNCRKNTEIHININGVEIERVYENTFLGIIIDERFSWKSHITHVQSKLSRSIYVLNKVKLVLDQKSLRILYCSLVLPYLNYCTEVWGNTYKTSLHSLTILQKKAIRIIHNVRYLDHTNPLFIRSKLLKFTDLVEFKTTQIMFKAKINILPLNIQKLFSDREGGYNLRGKLNFKVNSVRTTRKMFCISICGVRLWNSLSGEIKECPNINQFKIKYKELIFTRYRDEEGV</sequence>
<dbReference type="PANTHER" id="PTHR33332">
    <property type="entry name" value="REVERSE TRANSCRIPTASE DOMAIN-CONTAINING PROTEIN"/>
    <property type="match status" value="1"/>
</dbReference>
<reference evidence="2" key="1">
    <citation type="submission" date="2025-08" db="UniProtKB">
        <authorList>
            <consortium name="Ensembl"/>
        </authorList>
    </citation>
    <scope>IDENTIFICATION</scope>
</reference>
<dbReference type="Ensembl" id="ENSGMOT00000055170.1">
    <property type="protein sequence ID" value="ENSGMOP00000025703.1"/>
    <property type="gene ID" value="ENSGMOG00000036789.1"/>
</dbReference>
<feature type="domain" description="Reverse transcriptase" evidence="1">
    <location>
        <begin position="163"/>
        <end position="431"/>
    </location>
</feature>
<organism evidence="2 3">
    <name type="scientific">Gadus morhua</name>
    <name type="common">Atlantic cod</name>
    <dbReference type="NCBI Taxonomy" id="8049"/>
    <lineage>
        <taxon>Eukaryota</taxon>
        <taxon>Metazoa</taxon>
        <taxon>Chordata</taxon>
        <taxon>Craniata</taxon>
        <taxon>Vertebrata</taxon>
        <taxon>Euteleostomi</taxon>
        <taxon>Actinopterygii</taxon>
        <taxon>Neopterygii</taxon>
        <taxon>Teleostei</taxon>
        <taxon>Neoteleostei</taxon>
        <taxon>Acanthomorphata</taxon>
        <taxon>Zeiogadaria</taxon>
        <taxon>Gadariae</taxon>
        <taxon>Gadiformes</taxon>
        <taxon>Gadoidei</taxon>
        <taxon>Gadidae</taxon>
        <taxon>Gadus</taxon>
    </lineage>
</organism>
<evidence type="ECO:0000313" key="2">
    <source>
        <dbReference type="Ensembl" id="ENSGMOP00000025703.1"/>
    </source>
</evidence>
<dbReference type="OMA" id="TFPNQMK"/>
<protein>
    <recommendedName>
        <fullName evidence="1">Reverse transcriptase domain-containing protein</fullName>
    </recommendedName>
</protein>
<dbReference type="SUPFAM" id="SSF56672">
    <property type="entry name" value="DNA/RNA polymerases"/>
    <property type="match status" value="1"/>
</dbReference>
<proteinExistence type="predicted"/>
<evidence type="ECO:0000313" key="3">
    <source>
        <dbReference type="Proteomes" id="UP000694546"/>
    </source>
</evidence>
<name>A0A8C5A799_GADMO</name>
<dbReference type="Pfam" id="PF00078">
    <property type="entry name" value="RVT_1"/>
    <property type="match status" value="1"/>
</dbReference>
<dbReference type="PROSITE" id="PS50878">
    <property type="entry name" value="RT_POL"/>
    <property type="match status" value="1"/>
</dbReference>